<protein>
    <submittedName>
        <fullName evidence="1">Uncharacterized protein</fullName>
    </submittedName>
</protein>
<keyword evidence="2" id="KW-1185">Reference proteome</keyword>
<evidence type="ECO:0000313" key="1">
    <source>
        <dbReference type="EMBL" id="KAJ9107839.1"/>
    </source>
</evidence>
<evidence type="ECO:0000313" key="2">
    <source>
        <dbReference type="Proteomes" id="UP001241377"/>
    </source>
</evidence>
<sequence length="644" mass="69276">MAAPIPHPKPEGSPPLLVLVCAQTVLRGRPPQPATVVVDRTSGRIRDVLPGLLLGPDSEHPALQAGKAAVEWVRVPEGRVLMPGLVDAHVHLNQPGRTSWEGFTSGTLAAVSGGVTTVIDMPLNSIPSTTSVGALEVKMKAARYGWENWRSLEEAQRLLGGNAGARHKSGMGVGAGWGKGRVGEQENHMHEDHDGDVDVQEALEGRTTLDDSDEEMALFNEDDPVPIRRMSRSNSRSNSTVGRHALSPSTPINGNTPLKGDAVSHPSPLSPPARLLDVLGPAHSFVGKNKGVWCDVGFWGGIVPGNRRHLVPLVKAGVKGFKCFLIESGVDEFPAVDEEDVRQAMKALNSTPAGGLILFHAEMGDPVHGLGTDQSYSTFLQSRPDKWECTAIEMIIRLLVEQSGDPTVVHPTRAHIVHLSSSLALPMIQDARAAGLPLTIETCFHYLVLSSDSVPGQHDAHPHQATEYKCCPPIRDESNREALWAALEAGLIDYVVSDHSPCLPEMKMGGFMDAWGGISALGLGFSLLWTEISKRNKLKAIGHLEGQPIGIESIAKWCCENTAAQVGLAGVKGAIETGADADFAIFNPEVAYEITQESLKFKNKVSPYLGKTLQGKVEQTYLRGNLVFDHEKGLTQEVRLGNLI</sequence>
<reference evidence="1" key="1">
    <citation type="submission" date="2023-04" db="EMBL/GenBank/DDBJ databases">
        <title>Draft Genome sequencing of Naganishia species isolated from polar environments using Oxford Nanopore Technology.</title>
        <authorList>
            <person name="Leo P."/>
            <person name="Venkateswaran K."/>
        </authorList>
    </citation>
    <scope>NUCLEOTIDE SEQUENCE</scope>
    <source>
        <strain evidence="1">MNA-CCFEE 5261</strain>
    </source>
</reference>
<comment type="caution">
    <text evidence="1">The sequence shown here is derived from an EMBL/GenBank/DDBJ whole genome shotgun (WGS) entry which is preliminary data.</text>
</comment>
<name>A0ACC2W9F1_9TREE</name>
<dbReference type="EMBL" id="JASBWR010000024">
    <property type="protein sequence ID" value="KAJ9107839.1"/>
    <property type="molecule type" value="Genomic_DNA"/>
</dbReference>
<proteinExistence type="predicted"/>
<accession>A0ACC2W9F1</accession>
<gene>
    <name evidence="1" type="ORF">QFC19_002745</name>
</gene>
<organism evidence="1 2">
    <name type="scientific">Naganishia cerealis</name>
    <dbReference type="NCBI Taxonomy" id="610337"/>
    <lineage>
        <taxon>Eukaryota</taxon>
        <taxon>Fungi</taxon>
        <taxon>Dikarya</taxon>
        <taxon>Basidiomycota</taxon>
        <taxon>Agaricomycotina</taxon>
        <taxon>Tremellomycetes</taxon>
        <taxon>Filobasidiales</taxon>
        <taxon>Filobasidiaceae</taxon>
        <taxon>Naganishia</taxon>
    </lineage>
</organism>
<dbReference type="Proteomes" id="UP001241377">
    <property type="component" value="Unassembled WGS sequence"/>
</dbReference>